<keyword evidence="1" id="KW-1133">Transmembrane helix</keyword>
<gene>
    <name evidence="3" type="ORF">OUZ56_001542</name>
</gene>
<keyword evidence="4" id="KW-1185">Reference proteome</keyword>
<evidence type="ECO:0000256" key="2">
    <source>
        <dbReference type="SAM" id="SignalP"/>
    </source>
</evidence>
<keyword evidence="1" id="KW-0812">Transmembrane</keyword>
<organism evidence="3 4">
    <name type="scientific">Daphnia magna</name>
    <dbReference type="NCBI Taxonomy" id="35525"/>
    <lineage>
        <taxon>Eukaryota</taxon>
        <taxon>Metazoa</taxon>
        <taxon>Ecdysozoa</taxon>
        <taxon>Arthropoda</taxon>
        <taxon>Crustacea</taxon>
        <taxon>Branchiopoda</taxon>
        <taxon>Diplostraca</taxon>
        <taxon>Cladocera</taxon>
        <taxon>Anomopoda</taxon>
        <taxon>Daphniidae</taxon>
        <taxon>Daphnia</taxon>
    </lineage>
</organism>
<evidence type="ECO:0000256" key="1">
    <source>
        <dbReference type="SAM" id="Phobius"/>
    </source>
</evidence>
<dbReference type="EMBL" id="JAOYFB010000036">
    <property type="protein sequence ID" value="KAK4019527.1"/>
    <property type="molecule type" value="Genomic_DNA"/>
</dbReference>
<feature type="signal peptide" evidence="2">
    <location>
        <begin position="1"/>
        <end position="28"/>
    </location>
</feature>
<accession>A0ABR0A2Z9</accession>
<protein>
    <submittedName>
        <fullName evidence="3">Uncharacterized protein</fullName>
    </submittedName>
</protein>
<feature type="chain" id="PRO_5046301216" evidence="2">
    <location>
        <begin position="29"/>
        <end position="203"/>
    </location>
</feature>
<keyword evidence="1" id="KW-0472">Membrane</keyword>
<evidence type="ECO:0000313" key="3">
    <source>
        <dbReference type="EMBL" id="KAK4019527.1"/>
    </source>
</evidence>
<reference evidence="3 4" key="1">
    <citation type="journal article" date="2023" name="Nucleic Acids Res.">
        <title>The hologenome of Daphnia magna reveals possible DNA methylation and microbiome-mediated evolution of the host genome.</title>
        <authorList>
            <person name="Chaturvedi A."/>
            <person name="Li X."/>
            <person name="Dhandapani V."/>
            <person name="Marshall H."/>
            <person name="Kissane S."/>
            <person name="Cuenca-Cambronero M."/>
            <person name="Asole G."/>
            <person name="Calvet F."/>
            <person name="Ruiz-Romero M."/>
            <person name="Marangio P."/>
            <person name="Guigo R."/>
            <person name="Rago D."/>
            <person name="Mirbahai L."/>
            <person name="Eastwood N."/>
            <person name="Colbourne J.K."/>
            <person name="Zhou J."/>
            <person name="Mallon E."/>
            <person name="Orsini L."/>
        </authorList>
    </citation>
    <scope>NUCLEOTIDE SEQUENCE [LARGE SCALE GENOMIC DNA]</scope>
    <source>
        <strain evidence="3">LRV0_1</strain>
    </source>
</reference>
<sequence>MNNIIFRCVNVSSLVLIVFCVQHSNTHGFIDEGFSEKVHRLYTENELDPVTKENVNVRRKLRFLGDTPSAIFINVLSVVSSIFTIWSFIETRDDIKEVTEMEGFMETNESEKMELLEKLIQKLDRLHSRVAQEMANVRHSLKQLICRFDAVHAKNKGIDQDCLQFIRPYSQVSAKLSAKHSRYKTNPVDESNMLSINGQLTIQ</sequence>
<proteinExistence type="predicted"/>
<feature type="transmembrane region" description="Helical" evidence="1">
    <location>
        <begin position="69"/>
        <end position="89"/>
    </location>
</feature>
<name>A0ABR0A2Z9_9CRUS</name>
<evidence type="ECO:0000313" key="4">
    <source>
        <dbReference type="Proteomes" id="UP001234178"/>
    </source>
</evidence>
<keyword evidence="2" id="KW-0732">Signal</keyword>
<dbReference type="Proteomes" id="UP001234178">
    <property type="component" value="Unassembled WGS sequence"/>
</dbReference>
<comment type="caution">
    <text evidence="3">The sequence shown here is derived from an EMBL/GenBank/DDBJ whole genome shotgun (WGS) entry which is preliminary data.</text>
</comment>